<evidence type="ECO:0000313" key="1">
    <source>
        <dbReference type="EMBL" id="JAH60959.1"/>
    </source>
</evidence>
<protein>
    <submittedName>
        <fullName evidence="1">Uncharacterized protein</fullName>
    </submittedName>
</protein>
<accession>A0A0E9U4X2</accession>
<reference evidence="1" key="1">
    <citation type="submission" date="2014-11" db="EMBL/GenBank/DDBJ databases">
        <authorList>
            <person name="Amaro Gonzalez C."/>
        </authorList>
    </citation>
    <scope>NUCLEOTIDE SEQUENCE</scope>
</reference>
<dbReference type="AlphaFoldDB" id="A0A0E9U4X2"/>
<dbReference type="EMBL" id="GBXM01047618">
    <property type="protein sequence ID" value="JAH60959.1"/>
    <property type="molecule type" value="Transcribed_RNA"/>
</dbReference>
<proteinExistence type="predicted"/>
<organism evidence="1">
    <name type="scientific">Anguilla anguilla</name>
    <name type="common">European freshwater eel</name>
    <name type="synonym">Muraena anguilla</name>
    <dbReference type="NCBI Taxonomy" id="7936"/>
    <lineage>
        <taxon>Eukaryota</taxon>
        <taxon>Metazoa</taxon>
        <taxon>Chordata</taxon>
        <taxon>Craniata</taxon>
        <taxon>Vertebrata</taxon>
        <taxon>Euteleostomi</taxon>
        <taxon>Actinopterygii</taxon>
        <taxon>Neopterygii</taxon>
        <taxon>Teleostei</taxon>
        <taxon>Anguilliformes</taxon>
        <taxon>Anguillidae</taxon>
        <taxon>Anguilla</taxon>
    </lineage>
</organism>
<sequence>MQLHWLSKQSTVVSTISKI</sequence>
<reference evidence="1" key="2">
    <citation type="journal article" date="2015" name="Fish Shellfish Immunol.">
        <title>Early steps in the European eel (Anguilla anguilla)-Vibrio vulnificus interaction in the gills: Role of the RtxA13 toxin.</title>
        <authorList>
            <person name="Callol A."/>
            <person name="Pajuelo D."/>
            <person name="Ebbesson L."/>
            <person name="Teles M."/>
            <person name="MacKenzie S."/>
            <person name="Amaro C."/>
        </authorList>
    </citation>
    <scope>NUCLEOTIDE SEQUENCE</scope>
</reference>
<name>A0A0E9U4X2_ANGAN</name>